<organism evidence="2 3">
    <name type="scientific">Fusobacterium hominis</name>
    <dbReference type="NCBI Taxonomy" id="2764326"/>
    <lineage>
        <taxon>Bacteria</taxon>
        <taxon>Fusobacteriati</taxon>
        <taxon>Fusobacteriota</taxon>
        <taxon>Fusobacteriia</taxon>
        <taxon>Fusobacteriales</taxon>
        <taxon>Fusobacteriaceae</taxon>
        <taxon>Fusobacterium</taxon>
    </lineage>
</organism>
<reference evidence="2 3" key="1">
    <citation type="submission" date="2020-08" db="EMBL/GenBank/DDBJ databases">
        <authorList>
            <person name="Liu C."/>
            <person name="Sun Q."/>
        </authorList>
    </citation>
    <scope>NUCLEOTIDE SEQUENCE [LARGE SCALE GENOMIC DNA]</scope>
    <source>
        <strain evidence="2 3">NSJ-57</strain>
    </source>
</reference>
<feature type="transmembrane region" description="Helical" evidence="1">
    <location>
        <begin position="64"/>
        <end position="83"/>
    </location>
</feature>
<feature type="transmembrane region" description="Helical" evidence="1">
    <location>
        <begin position="95"/>
        <end position="115"/>
    </location>
</feature>
<dbReference type="RefSeq" id="WP_101473543.1">
    <property type="nucleotide sequence ID" value="NZ_CP060637.1"/>
</dbReference>
<evidence type="ECO:0000256" key="1">
    <source>
        <dbReference type="SAM" id="Phobius"/>
    </source>
</evidence>
<proteinExistence type="predicted"/>
<keyword evidence="1" id="KW-1133">Transmembrane helix</keyword>
<dbReference type="Proteomes" id="UP000515913">
    <property type="component" value="Chromosome"/>
</dbReference>
<dbReference type="AlphaFoldDB" id="A0A7G9GX21"/>
<evidence type="ECO:0000313" key="2">
    <source>
        <dbReference type="EMBL" id="QNM15353.1"/>
    </source>
</evidence>
<evidence type="ECO:0000313" key="3">
    <source>
        <dbReference type="Proteomes" id="UP000515913"/>
    </source>
</evidence>
<dbReference type="NCBIfam" id="TIGR02206">
    <property type="entry name" value="intg_mem_TP0381"/>
    <property type="match status" value="1"/>
</dbReference>
<feature type="transmembrane region" description="Helical" evidence="1">
    <location>
        <begin position="148"/>
        <end position="167"/>
    </location>
</feature>
<dbReference type="EMBL" id="CP060637">
    <property type="protein sequence ID" value="QNM15353.1"/>
    <property type="molecule type" value="Genomic_DNA"/>
</dbReference>
<name>A0A7G9GX21_9FUSO</name>
<accession>A0A7G9GX21</accession>
<feature type="transmembrane region" description="Helical" evidence="1">
    <location>
        <begin position="194"/>
        <end position="213"/>
    </location>
</feature>
<protein>
    <submittedName>
        <fullName evidence="2">TIGR02206 family membrane protein</fullName>
    </submittedName>
</protein>
<keyword evidence="1" id="KW-0812">Transmembrane</keyword>
<sequence>MEKFVLFGTQHLIILISGIVISMILLMFGVFIDKKHFARFTALIILIIKIVELCYRHIINGEQITHLLPLHLCNIALIFVIIMMMTGSKLLFQPCFYWSLGAVFALVTPDVTASLPNFVTFSFFITHFYILFGVVYAYLYFGYRPTLLGYFSSFVALNVICLIVYFINLELGTNYLFVNRVPDFTSPLSYFGQWPYYIIVVELIYIILTYLIYFPFRAKNVKFGTARF</sequence>
<keyword evidence="3" id="KW-1185">Reference proteome</keyword>
<dbReference type="InterPro" id="IPR011737">
    <property type="entry name" value="CHP02206_TP0381"/>
</dbReference>
<dbReference type="KEGG" id="fho:H9Q81_00495"/>
<dbReference type="Pfam" id="PF14808">
    <property type="entry name" value="TMEM164"/>
    <property type="match status" value="1"/>
</dbReference>
<keyword evidence="1" id="KW-0472">Membrane</keyword>
<feature type="transmembrane region" description="Helical" evidence="1">
    <location>
        <begin position="121"/>
        <end position="141"/>
    </location>
</feature>
<feature type="transmembrane region" description="Helical" evidence="1">
    <location>
        <begin position="12"/>
        <end position="32"/>
    </location>
</feature>
<gene>
    <name evidence="2" type="ORF">H9Q81_00495</name>
</gene>
<feature type="transmembrane region" description="Helical" evidence="1">
    <location>
        <begin position="39"/>
        <end position="58"/>
    </location>
</feature>